<keyword evidence="5" id="KW-0539">Nucleus</keyword>
<dbReference type="GO" id="GO:0008270">
    <property type="term" value="F:zinc ion binding"/>
    <property type="evidence" value="ECO:0007669"/>
    <property type="project" value="InterPro"/>
</dbReference>
<keyword evidence="1" id="KW-0479">Metal-binding</keyword>
<dbReference type="EMBL" id="MU005576">
    <property type="protein sequence ID" value="KAF2686456.1"/>
    <property type="molecule type" value="Genomic_DNA"/>
</dbReference>
<evidence type="ECO:0000256" key="1">
    <source>
        <dbReference type="ARBA" id="ARBA00022723"/>
    </source>
</evidence>
<feature type="region of interest" description="Disordered" evidence="6">
    <location>
        <begin position="86"/>
        <end position="115"/>
    </location>
</feature>
<dbReference type="PROSITE" id="PS00463">
    <property type="entry name" value="ZN2_CY6_FUNGAL_1"/>
    <property type="match status" value="1"/>
</dbReference>
<dbReference type="GO" id="GO:0005634">
    <property type="term" value="C:nucleus"/>
    <property type="evidence" value="ECO:0007669"/>
    <property type="project" value="InterPro"/>
</dbReference>
<keyword evidence="2" id="KW-0805">Transcription regulation</keyword>
<dbReference type="Pfam" id="PF00172">
    <property type="entry name" value="Zn_clus"/>
    <property type="match status" value="1"/>
</dbReference>
<dbReference type="OrthoDB" id="2943660at2759"/>
<evidence type="ECO:0000259" key="7">
    <source>
        <dbReference type="PROSITE" id="PS50048"/>
    </source>
</evidence>
<dbReference type="GO" id="GO:0000981">
    <property type="term" value="F:DNA-binding transcription factor activity, RNA polymerase II-specific"/>
    <property type="evidence" value="ECO:0007669"/>
    <property type="project" value="InterPro"/>
</dbReference>
<dbReference type="GO" id="GO:0045122">
    <property type="term" value="P:aflatoxin biosynthetic process"/>
    <property type="evidence" value="ECO:0007669"/>
    <property type="project" value="InterPro"/>
</dbReference>
<dbReference type="CDD" id="cd00067">
    <property type="entry name" value="GAL4"/>
    <property type="match status" value="1"/>
</dbReference>
<feature type="compositionally biased region" description="Low complexity" evidence="6">
    <location>
        <begin position="1"/>
        <end position="28"/>
    </location>
</feature>
<dbReference type="PRINTS" id="PR00755">
    <property type="entry name" value="AFLATOXINBRP"/>
</dbReference>
<dbReference type="PROSITE" id="PS50048">
    <property type="entry name" value="ZN2_CY6_FUNGAL_2"/>
    <property type="match status" value="1"/>
</dbReference>
<dbReference type="Gene3D" id="4.10.240.10">
    <property type="entry name" value="Zn(2)-C6 fungal-type DNA-binding domain"/>
    <property type="match status" value="1"/>
</dbReference>
<gene>
    <name evidence="8" type="ORF">K458DRAFT_402089</name>
</gene>
<dbReference type="AlphaFoldDB" id="A0A6G1J7G7"/>
<keyword evidence="3" id="KW-0238">DNA-binding</keyword>
<dbReference type="InterPro" id="IPR036864">
    <property type="entry name" value="Zn2-C6_fun-type_DNA-bd_sf"/>
</dbReference>
<sequence>MFQAIPQTFTSQPSPSPPMTTMSTLPPSNSIVTTSPAGEQKPRKLRASCDACSRAKVKCDKVRPTCHRCGNMGICCNYSPSMRLGKPRKNRNPDGTIMRDVSPASSCGPLGARPDMIIPRTTTYNGESSPEPTDPFFFGPSTPEYHFQDAYVPNHMHNGFDGSQSPYSDAGSFVGGGWSGDDHMMFQSPSEMFTPMPQFPPPPSPYAGHVRSSSVQSQPEMFAPMENIHSPPMPSPQYYGMQNQQPLPIFTEKMATSPPPMVAEPLPTPPTSATAPNHDCTQFAFQTLNSLYSPPSSQPAPGDFNGSSTGLPTLDSVLSTNKAAVDKLFVLLGCPCSANPHFSTTIAFTIVKILSWYQAISGATQPEGDNTQMEAFTHTPISLGDFRIEGEDEHTFRTQLVLTELRKVEKLIDKFSERYCKGANAAETGIDGGVYGALESLLRTRVRDTFKVTMRTAPEEVKRQVASRTQNRARTHTL</sequence>
<dbReference type="InterPro" id="IPR050675">
    <property type="entry name" value="OAF3"/>
</dbReference>
<dbReference type="PANTHER" id="PTHR31069">
    <property type="entry name" value="OLEATE-ACTIVATED TRANSCRIPTION FACTOR 1-RELATED"/>
    <property type="match status" value="1"/>
</dbReference>
<dbReference type="SMART" id="SM00066">
    <property type="entry name" value="GAL4"/>
    <property type="match status" value="1"/>
</dbReference>
<dbReference type="SUPFAM" id="SSF57701">
    <property type="entry name" value="Zn2/Cys6 DNA-binding domain"/>
    <property type="match status" value="1"/>
</dbReference>
<evidence type="ECO:0000256" key="6">
    <source>
        <dbReference type="SAM" id="MobiDB-lite"/>
    </source>
</evidence>
<dbReference type="InterPro" id="IPR013700">
    <property type="entry name" value="AflR"/>
</dbReference>
<proteinExistence type="predicted"/>
<evidence type="ECO:0000256" key="4">
    <source>
        <dbReference type="ARBA" id="ARBA00023163"/>
    </source>
</evidence>
<name>A0A6G1J7G7_9PLEO</name>
<feature type="region of interest" description="Disordered" evidence="6">
    <location>
        <begin position="1"/>
        <end position="43"/>
    </location>
</feature>
<dbReference type="Pfam" id="PF08493">
    <property type="entry name" value="AflR"/>
    <property type="match status" value="1"/>
</dbReference>
<evidence type="ECO:0000256" key="3">
    <source>
        <dbReference type="ARBA" id="ARBA00023125"/>
    </source>
</evidence>
<keyword evidence="4" id="KW-0804">Transcription</keyword>
<evidence type="ECO:0000256" key="2">
    <source>
        <dbReference type="ARBA" id="ARBA00023015"/>
    </source>
</evidence>
<keyword evidence="9" id="KW-1185">Reference proteome</keyword>
<evidence type="ECO:0000313" key="8">
    <source>
        <dbReference type="EMBL" id="KAF2686456.1"/>
    </source>
</evidence>
<evidence type="ECO:0000313" key="9">
    <source>
        <dbReference type="Proteomes" id="UP000799291"/>
    </source>
</evidence>
<feature type="domain" description="Zn(2)-C6 fungal-type" evidence="7">
    <location>
        <begin position="48"/>
        <end position="78"/>
    </location>
</feature>
<evidence type="ECO:0000256" key="5">
    <source>
        <dbReference type="ARBA" id="ARBA00023242"/>
    </source>
</evidence>
<dbReference type="Proteomes" id="UP000799291">
    <property type="component" value="Unassembled WGS sequence"/>
</dbReference>
<dbReference type="InterPro" id="IPR001138">
    <property type="entry name" value="Zn2Cys6_DnaBD"/>
</dbReference>
<accession>A0A6G1J7G7</accession>
<dbReference type="PANTHER" id="PTHR31069:SF31">
    <property type="entry name" value="MONODICTYPHENONE CLUSTER TRANSCRIPTION FACTOR-RELATED"/>
    <property type="match status" value="1"/>
</dbReference>
<organism evidence="8 9">
    <name type="scientific">Lentithecium fluviatile CBS 122367</name>
    <dbReference type="NCBI Taxonomy" id="1168545"/>
    <lineage>
        <taxon>Eukaryota</taxon>
        <taxon>Fungi</taxon>
        <taxon>Dikarya</taxon>
        <taxon>Ascomycota</taxon>
        <taxon>Pezizomycotina</taxon>
        <taxon>Dothideomycetes</taxon>
        <taxon>Pleosporomycetidae</taxon>
        <taxon>Pleosporales</taxon>
        <taxon>Massarineae</taxon>
        <taxon>Lentitheciaceae</taxon>
        <taxon>Lentithecium</taxon>
    </lineage>
</organism>
<protein>
    <submittedName>
        <fullName evidence="8">Zn-II 2Cys6 regulatory protein</fullName>
    </submittedName>
</protein>
<dbReference type="GO" id="GO:0003677">
    <property type="term" value="F:DNA binding"/>
    <property type="evidence" value="ECO:0007669"/>
    <property type="project" value="UniProtKB-KW"/>
</dbReference>
<reference evidence="8" key="1">
    <citation type="journal article" date="2020" name="Stud. Mycol.">
        <title>101 Dothideomycetes genomes: a test case for predicting lifestyles and emergence of pathogens.</title>
        <authorList>
            <person name="Haridas S."/>
            <person name="Albert R."/>
            <person name="Binder M."/>
            <person name="Bloem J."/>
            <person name="Labutti K."/>
            <person name="Salamov A."/>
            <person name="Andreopoulos B."/>
            <person name="Baker S."/>
            <person name="Barry K."/>
            <person name="Bills G."/>
            <person name="Bluhm B."/>
            <person name="Cannon C."/>
            <person name="Castanera R."/>
            <person name="Culley D."/>
            <person name="Daum C."/>
            <person name="Ezra D."/>
            <person name="Gonzalez J."/>
            <person name="Henrissat B."/>
            <person name="Kuo A."/>
            <person name="Liang C."/>
            <person name="Lipzen A."/>
            <person name="Lutzoni F."/>
            <person name="Magnuson J."/>
            <person name="Mondo S."/>
            <person name="Nolan M."/>
            <person name="Ohm R."/>
            <person name="Pangilinan J."/>
            <person name="Park H.-J."/>
            <person name="Ramirez L."/>
            <person name="Alfaro M."/>
            <person name="Sun H."/>
            <person name="Tritt A."/>
            <person name="Yoshinaga Y."/>
            <person name="Zwiers L.-H."/>
            <person name="Turgeon B."/>
            <person name="Goodwin S."/>
            <person name="Spatafora J."/>
            <person name="Crous P."/>
            <person name="Grigoriev I."/>
        </authorList>
    </citation>
    <scope>NUCLEOTIDE SEQUENCE</scope>
    <source>
        <strain evidence="8">CBS 122367</strain>
    </source>
</reference>